<sequence>MTKVLFINNVPFEANADILVDSLEPHIIGKVIRCELGENKHPGNSRYHNGGYAYVTLENDDAADDLLGKNDFYQIYCMNRKLTIEESKSKKKTTIELGNWAGQLPLSDHGKRGKYRIQTKRWTFLCDWIYPSYYSTPTLYISNESEALLLDGFTSSHIESSEKRRIQIPFRCLESYRGILLDERDRGNGYISLYISLKCSPLLFRKAQSRNTLLLYYQEEEWIRTIDWTGCVNAFGRFLVYRLIFTENLEVIRKYFKSLSIPGIKYIPQCLVSCEEISKDSRLYFNGLLELLPFRICFKLESLISHGIITYHEIMENNIGERLSELICEDKETIAWYALNQMTIQRWDPADDRYNRRPVEIFEIAVRNFRGEFNEWHPANPNMKLKDTNRCAWVNHATITPIKIYFDGPEYEPSNRILRQYSEYADRFIRVTFKDENFNSLFINNDDDDISNLRIGEKLKNGFTVAGRQYEFLAFSSSQLRESSCWFVSADHELNANMIRENMGDFRAPALCAARMGQCFTSTIGTLELDEDNIKNIPDIKRNGFTFSDGCGKISPALAKIAAEHYFGTQIVELDNEIPSVFQIRFGGCKGVVSFDPNLQGKILCLRPSQTKFNAPVSTNLEIVRAVRNPLPGHLNRQLITVLSSLGVKDDVFITLQNKAITDIDFMMLDPQRAHEIVKRSSGVKECTHVTKTIHSMIEAGLMDNEPYLRGILECKRIFSLKSLRYKARIPVPKAYMLYGVLDETGILEPQQIYVQTSKIKSNNRTFRTANSKVRREHKVLTGPTVIARNPSLHPGDIKIVFAVDVPELSHLKNCVVFSQKGEQPLPNYGDEYFVCFNESMFPETDSEPMKYSSPERKTLDRDGPIEISDIHKFFIDFMKNDRIGQIGNLHLALADYYEEGVYHPSCIGLAELHSMAVDFNKTGVPVTDKLPKLDEYPDFMESKTKKEYKSQKILGKLYRNIKLNQPENDPLLNYEGTDIIVNREFLAQGYEDYLEEAEVCRNSYNSEIFNLMKKFRVKTEPEIISSNLLGYRRVDGRKSQDVRESISGTISFTMHKYRKSFLMGIQDNINQNIDNDTYNVHIPINNETKAKASAWYYVTYNAYNDDEFPDTPDDRKLLSFAWIISDIFDCVEKEPTNSLKN</sequence>
<dbReference type="EMBL" id="CAJVPM010001521">
    <property type="protein sequence ID" value="CAG8468456.1"/>
    <property type="molecule type" value="Genomic_DNA"/>
</dbReference>
<protein>
    <submittedName>
        <fullName evidence="1">7511_t:CDS:1</fullName>
    </submittedName>
</protein>
<reference evidence="1" key="1">
    <citation type="submission" date="2021-06" db="EMBL/GenBank/DDBJ databases">
        <authorList>
            <person name="Kallberg Y."/>
            <person name="Tangrot J."/>
            <person name="Rosling A."/>
        </authorList>
    </citation>
    <scope>NUCLEOTIDE SEQUENCE</scope>
    <source>
        <strain evidence="1">AU212A</strain>
    </source>
</reference>
<evidence type="ECO:0000313" key="2">
    <source>
        <dbReference type="Proteomes" id="UP000789860"/>
    </source>
</evidence>
<evidence type="ECO:0000313" key="1">
    <source>
        <dbReference type="EMBL" id="CAG8468456.1"/>
    </source>
</evidence>
<proteinExistence type="predicted"/>
<dbReference type="Proteomes" id="UP000789860">
    <property type="component" value="Unassembled WGS sequence"/>
</dbReference>
<gene>
    <name evidence="1" type="ORF">SCALOS_LOCUS1923</name>
</gene>
<name>A0ACA9KEY2_9GLOM</name>
<accession>A0ACA9KEY2</accession>
<comment type="caution">
    <text evidence="1">The sequence shown here is derived from an EMBL/GenBank/DDBJ whole genome shotgun (WGS) entry which is preliminary data.</text>
</comment>
<keyword evidence="2" id="KW-1185">Reference proteome</keyword>
<organism evidence="1 2">
    <name type="scientific">Scutellospora calospora</name>
    <dbReference type="NCBI Taxonomy" id="85575"/>
    <lineage>
        <taxon>Eukaryota</taxon>
        <taxon>Fungi</taxon>
        <taxon>Fungi incertae sedis</taxon>
        <taxon>Mucoromycota</taxon>
        <taxon>Glomeromycotina</taxon>
        <taxon>Glomeromycetes</taxon>
        <taxon>Diversisporales</taxon>
        <taxon>Gigasporaceae</taxon>
        <taxon>Scutellospora</taxon>
    </lineage>
</organism>